<evidence type="ECO:0000313" key="1">
    <source>
        <dbReference type="EMBL" id="KII67931.1"/>
    </source>
</evidence>
<reference evidence="1 2" key="1">
    <citation type="journal article" date="2014" name="Genome Biol. Evol.">
        <title>The genome of the myxosporean Thelohanellus kitauei shows adaptations to nutrient acquisition within its fish host.</title>
        <authorList>
            <person name="Yang Y."/>
            <person name="Xiong J."/>
            <person name="Zhou Z."/>
            <person name="Huo F."/>
            <person name="Miao W."/>
            <person name="Ran C."/>
            <person name="Liu Y."/>
            <person name="Zhang J."/>
            <person name="Feng J."/>
            <person name="Wang M."/>
            <person name="Wang M."/>
            <person name="Wang L."/>
            <person name="Yao B."/>
        </authorList>
    </citation>
    <scope>NUCLEOTIDE SEQUENCE [LARGE SCALE GENOMIC DNA]</scope>
    <source>
        <strain evidence="1">Wuqing</strain>
    </source>
</reference>
<name>A0A0C2ML33_THEKT</name>
<accession>A0A0C2ML33</accession>
<sequence length="246" mass="29212">MLKIIGEMVSEIEECFNNDKRDICSSSTSYSEINQCLLFSRHHFDQINEEYFDEILAEFYFKRNITLTYHDPTVNEIRHQLRPMDSYFGDYYSNIIKFLVKLNNEFNLTDVDYFIALCYYKRIQSIISSIKKSAYGMMLHKIALYLRLESFNTHRSYLGTPQFKSLKDGAYTNKIHFDGNVTEYLTYIKVGRFLDCHDLIEASLKIIFSDNDISEMIISYTKDMIKKTENHAGKQYLIFQNFIKFE</sequence>
<evidence type="ECO:0000313" key="2">
    <source>
        <dbReference type="Proteomes" id="UP000031668"/>
    </source>
</evidence>
<proteinExistence type="predicted"/>
<dbReference type="EMBL" id="JWZT01003007">
    <property type="protein sequence ID" value="KII67931.1"/>
    <property type="molecule type" value="Genomic_DNA"/>
</dbReference>
<dbReference type="Proteomes" id="UP000031668">
    <property type="component" value="Unassembled WGS sequence"/>
</dbReference>
<organism evidence="1 2">
    <name type="scientific">Thelohanellus kitauei</name>
    <name type="common">Myxosporean</name>
    <dbReference type="NCBI Taxonomy" id="669202"/>
    <lineage>
        <taxon>Eukaryota</taxon>
        <taxon>Metazoa</taxon>
        <taxon>Cnidaria</taxon>
        <taxon>Myxozoa</taxon>
        <taxon>Myxosporea</taxon>
        <taxon>Bivalvulida</taxon>
        <taxon>Platysporina</taxon>
        <taxon>Myxobolidae</taxon>
        <taxon>Thelohanellus</taxon>
    </lineage>
</organism>
<dbReference type="AlphaFoldDB" id="A0A0C2ML33"/>
<comment type="caution">
    <text evidence="1">The sequence shown here is derived from an EMBL/GenBank/DDBJ whole genome shotgun (WGS) entry which is preliminary data.</text>
</comment>
<keyword evidence="2" id="KW-1185">Reference proteome</keyword>
<protein>
    <submittedName>
        <fullName evidence="1">Uncharacterized protein</fullName>
    </submittedName>
</protein>
<gene>
    <name evidence="1" type="ORF">RF11_08291</name>
</gene>